<proteinExistence type="predicted"/>
<dbReference type="RefSeq" id="WP_112749515.1">
    <property type="nucleotide sequence ID" value="NZ_QMFY01000018.1"/>
</dbReference>
<dbReference type="AlphaFoldDB" id="A0A364XWB1"/>
<evidence type="ECO:0008006" key="4">
    <source>
        <dbReference type="Google" id="ProtNLM"/>
    </source>
</evidence>
<name>A0A364XWB1_9BACT</name>
<evidence type="ECO:0000313" key="2">
    <source>
        <dbReference type="EMBL" id="RAV98431.1"/>
    </source>
</evidence>
<gene>
    <name evidence="2" type="ORF">DQQ10_24205</name>
</gene>
<keyword evidence="1" id="KW-0472">Membrane</keyword>
<protein>
    <recommendedName>
        <fullName evidence="4">DUF1049 domain-containing protein</fullName>
    </recommendedName>
</protein>
<evidence type="ECO:0000256" key="1">
    <source>
        <dbReference type="SAM" id="Phobius"/>
    </source>
</evidence>
<dbReference type="OrthoDB" id="982073at2"/>
<accession>A0A364XWB1</accession>
<evidence type="ECO:0000313" key="3">
    <source>
        <dbReference type="Proteomes" id="UP000251889"/>
    </source>
</evidence>
<feature type="transmembrane region" description="Helical" evidence="1">
    <location>
        <begin position="45"/>
        <end position="62"/>
    </location>
</feature>
<dbReference type="EMBL" id="QMFY01000018">
    <property type="protein sequence ID" value="RAV98431.1"/>
    <property type="molecule type" value="Genomic_DNA"/>
</dbReference>
<dbReference type="Proteomes" id="UP000251889">
    <property type="component" value="Unassembled WGS sequence"/>
</dbReference>
<comment type="caution">
    <text evidence="2">The sequence shown here is derived from an EMBL/GenBank/DDBJ whole genome shotgun (WGS) entry which is preliminary data.</text>
</comment>
<reference evidence="2 3" key="1">
    <citation type="submission" date="2018-06" db="EMBL/GenBank/DDBJ databases">
        <title>Chryseolinea flavus sp. nov., a member of the phylum Bacteroidetes isolated from soil.</title>
        <authorList>
            <person name="Li Y."/>
            <person name="Wang J."/>
        </authorList>
    </citation>
    <scope>NUCLEOTIDE SEQUENCE [LARGE SCALE GENOMIC DNA]</scope>
    <source>
        <strain evidence="2 3">SDU1-6</strain>
    </source>
</reference>
<keyword evidence="3" id="KW-1185">Reference proteome</keyword>
<keyword evidence="1" id="KW-0812">Transmembrane</keyword>
<feature type="transmembrane region" description="Helical" evidence="1">
    <location>
        <begin position="7"/>
        <end position="25"/>
    </location>
</feature>
<organism evidence="2 3">
    <name type="scientific">Pseudochryseolinea flava</name>
    <dbReference type="NCBI Taxonomy" id="2059302"/>
    <lineage>
        <taxon>Bacteria</taxon>
        <taxon>Pseudomonadati</taxon>
        <taxon>Bacteroidota</taxon>
        <taxon>Cytophagia</taxon>
        <taxon>Cytophagales</taxon>
        <taxon>Fulvivirgaceae</taxon>
        <taxon>Pseudochryseolinea</taxon>
    </lineage>
</organism>
<sequence>MTKIRLIFYAVFAAFHLGAFIFTLILQSNTSLLLKMAGYVSTLKYVTLFGLLLFVIDVVWSFKSNREAQEEKAALAHELNMLKARLYDIQEGKEAAASKPQPPKI</sequence>
<keyword evidence="1" id="KW-1133">Transmembrane helix</keyword>